<keyword evidence="3" id="KW-1185">Reference proteome</keyword>
<feature type="compositionally biased region" description="Polar residues" evidence="1">
    <location>
        <begin position="178"/>
        <end position="197"/>
    </location>
</feature>
<evidence type="ECO:0000313" key="3">
    <source>
        <dbReference type="Proteomes" id="UP000005446"/>
    </source>
</evidence>
<feature type="region of interest" description="Disordered" evidence="1">
    <location>
        <begin position="328"/>
        <end position="440"/>
    </location>
</feature>
<dbReference type="Proteomes" id="UP000005446">
    <property type="component" value="Unassembled WGS sequence"/>
</dbReference>
<dbReference type="AlphaFoldDB" id="H0EJB8"/>
<name>H0EJB8_GLAL7</name>
<sequence>MLEFEKVLGTDLHETLNSSSMPRVYAREKGGFSNRHRSSTLSVCYQALSTVLWFSPTVTLVKMADFNTRRYKMVSMTPKRGPLTVQELVSPSPLPETPANRNNFSQQSTRPVTESPMLLKYPSKAGVPTVFHSPSDSSGDTEIEDENLTEDEGGEENEEDEESEEDEGEQDEDDTEDVNSISSAKQTDGHDQAQSSAIKAEPKTWWAYPAKVNGKKPKQRSWRSQIIGRNFPPTAKKREYWLELEKQQILALIAQRYEDHTNIHWKTLTNKFNADNMGAIQPKGSPLLSKENKKAKALQCDRPAPWRTSDSIKHAAFKWSEYEVLQNQRRRKTYQNAESVHDGEDEEEEPESADEEEIPDPHPAPPTYEEAQALRKRKAKEDRIRRKSMASAKKGLVPTPSGLTTASTEQGSSESSSQLAASEEPVSSSGSPITPCPIISSGKRIAEDAVTESVPQVKRTKILAFQPKTAASGSKLAASSKVGKTPDSARTSDHPGSSSKTVKKTTESYTVETTAVKKVIKKTA</sequence>
<feature type="compositionally biased region" description="Acidic residues" evidence="1">
    <location>
        <begin position="139"/>
        <end position="177"/>
    </location>
</feature>
<reference evidence="2 3" key="1">
    <citation type="journal article" date="2012" name="Eukaryot. Cell">
        <title>Genome sequence of the fungus Glarea lozoyensis: the first genome sequence of a species from the Helotiaceae family.</title>
        <authorList>
            <person name="Youssar L."/>
            <person name="Gruening B.A."/>
            <person name="Erxleben A."/>
            <person name="Guenther S."/>
            <person name="Huettel W."/>
        </authorList>
    </citation>
    <scope>NUCLEOTIDE SEQUENCE [LARGE SCALE GENOMIC DNA]</scope>
    <source>
        <strain evidence="3">ATCC 74030 / MF5533</strain>
    </source>
</reference>
<protein>
    <submittedName>
        <fullName evidence="2">Uncharacterized protein</fullName>
    </submittedName>
</protein>
<proteinExistence type="predicted"/>
<comment type="caution">
    <text evidence="2">The sequence shown here is derived from an EMBL/GenBank/DDBJ whole genome shotgun (WGS) entry which is preliminary data.</text>
</comment>
<organism evidence="2 3">
    <name type="scientific">Glarea lozoyensis (strain ATCC 74030 / MF5533)</name>
    <dbReference type="NCBI Taxonomy" id="1104152"/>
    <lineage>
        <taxon>Eukaryota</taxon>
        <taxon>Fungi</taxon>
        <taxon>Dikarya</taxon>
        <taxon>Ascomycota</taxon>
        <taxon>Pezizomycotina</taxon>
        <taxon>Leotiomycetes</taxon>
        <taxon>Helotiales</taxon>
        <taxon>Helotiaceae</taxon>
        <taxon>Glarea</taxon>
    </lineage>
</organism>
<feature type="region of interest" description="Disordered" evidence="1">
    <location>
        <begin position="466"/>
        <end position="508"/>
    </location>
</feature>
<feature type="compositionally biased region" description="Low complexity" evidence="1">
    <location>
        <begin position="404"/>
        <end position="424"/>
    </location>
</feature>
<feature type="compositionally biased region" description="Acidic residues" evidence="1">
    <location>
        <begin position="343"/>
        <end position="358"/>
    </location>
</feature>
<dbReference type="EMBL" id="AGUE01000055">
    <property type="protein sequence ID" value="EHL01311.1"/>
    <property type="molecule type" value="Genomic_DNA"/>
</dbReference>
<feature type="compositionally biased region" description="Polar residues" evidence="1">
    <location>
        <begin position="99"/>
        <end position="112"/>
    </location>
</feature>
<dbReference type="InParanoid" id="H0EJB8"/>
<evidence type="ECO:0000256" key="1">
    <source>
        <dbReference type="SAM" id="MobiDB-lite"/>
    </source>
</evidence>
<feature type="compositionally biased region" description="Low complexity" evidence="1">
    <location>
        <begin position="468"/>
        <end position="483"/>
    </location>
</feature>
<feature type="region of interest" description="Disordered" evidence="1">
    <location>
        <begin position="88"/>
        <end position="200"/>
    </location>
</feature>
<accession>H0EJB8</accession>
<dbReference type="HOGENOM" id="CLU_505314_0_0_1"/>
<gene>
    <name evidence="2" type="ORF">M7I_2642</name>
</gene>
<evidence type="ECO:0000313" key="2">
    <source>
        <dbReference type="EMBL" id="EHL01311.1"/>
    </source>
</evidence>
<dbReference type="OrthoDB" id="3552116at2759"/>